<dbReference type="RefSeq" id="WP_349227411.1">
    <property type="nucleotide sequence ID" value="NZ_JBBNOP010000006.1"/>
</dbReference>
<keyword evidence="9" id="KW-1185">Reference proteome</keyword>
<comment type="subcellular location">
    <subcellularLocation>
        <location evidence="1">Cell membrane</location>
        <topology evidence="1">Multi-pass membrane protein</topology>
    </subcellularLocation>
</comment>
<dbReference type="InterPro" id="IPR020846">
    <property type="entry name" value="MFS_dom"/>
</dbReference>
<dbReference type="Pfam" id="PF07690">
    <property type="entry name" value="MFS_1"/>
    <property type="match status" value="1"/>
</dbReference>
<keyword evidence="2" id="KW-1003">Cell membrane</keyword>
<feature type="transmembrane region" description="Helical" evidence="6">
    <location>
        <begin position="76"/>
        <end position="93"/>
    </location>
</feature>
<dbReference type="PROSITE" id="PS50850">
    <property type="entry name" value="MFS"/>
    <property type="match status" value="1"/>
</dbReference>
<feature type="transmembrane region" description="Helical" evidence="6">
    <location>
        <begin position="138"/>
        <end position="157"/>
    </location>
</feature>
<reference evidence="8 9" key="1">
    <citation type="submission" date="2024-04" db="EMBL/GenBank/DDBJ databases">
        <title>Human intestinal bacterial collection.</title>
        <authorList>
            <person name="Pauvert C."/>
            <person name="Hitch T.C.A."/>
            <person name="Clavel T."/>
        </authorList>
    </citation>
    <scope>NUCLEOTIDE SEQUENCE [LARGE SCALE GENOMIC DNA]</scope>
    <source>
        <strain evidence="8 9">CLA-KB-H42</strain>
    </source>
</reference>
<evidence type="ECO:0000256" key="3">
    <source>
        <dbReference type="ARBA" id="ARBA00022692"/>
    </source>
</evidence>
<feature type="transmembrane region" description="Helical" evidence="6">
    <location>
        <begin position="163"/>
        <end position="185"/>
    </location>
</feature>
<feature type="transmembrane region" description="Helical" evidence="6">
    <location>
        <begin position="272"/>
        <end position="290"/>
    </location>
</feature>
<evidence type="ECO:0000256" key="6">
    <source>
        <dbReference type="SAM" id="Phobius"/>
    </source>
</evidence>
<keyword evidence="3 6" id="KW-0812">Transmembrane</keyword>
<dbReference type="Gene3D" id="1.20.1250.20">
    <property type="entry name" value="MFS general substrate transporter like domains"/>
    <property type="match status" value="2"/>
</dbReference>
<feature type="transmembrane region" description="Helical" evidence="6">
    <location>
        <begin position="360"/>
        <end position="378"/>
    </location>
</feature>
<dbReference type="PANTHER" id="PTHR43124:SF3">
    <property type="entry name" value="CHLORAMPHENICOL EFFLUX PUMP RV0191"/>
    <property type="match status" value="1"/>
</dbReference>
<dbReference type="InterPro" id="IPR050189">
    <property type="entry name" value="MFS_Efflux_Transporters"/>
</dbReference>
<dbReference type="CDD" id="cd17324">
    <property type="entry name" value="MFS_NepI_like"/>
    <property type="match status" value="1"/>
</dbReference>
<evidence type="ECO:0000259" key="7">
    <source>
        <dbReference type="PROSITE" id="PS50850"/>
    </source>
</evidence>
<proteinExistence type="predicted"/>
<protein>
    <submittedName>
        <fullName evidence="8">MFS transporter</fullName>
    </submittedName>
</protein>
<feature type="transmembrane region" description="Helical" evidence="6">
    <location>
        <begin position="240"/>
        <end position="260"/>
    </location>
</feature>
<evidence type="ECO:0000256" key="5">
    <source>
        <dbReference type="ARBA" id="ARBA00023136"/>
    </source>
</evidence>
<gene>
    <name evidence="8" type="ORF">AAA083_08070</name>
</gene>
<evidence type="ECO:0000256" key="1">
    <source>
        <dbReference type="ARBA" id="ARBA00004651"/>
    </source>
</evidence>
<feature type="transmembrane region" description="Helical" evidence="6">
    <location>
        <begin position="206"/>
        <end position="228"/>
    </location>
</feature>
<keyword evidence="4 6" id="KW-1133">Transmembrane helix</keyword>
<feature type="transmembrane region" description="Helical" evidence="6">
    <location>
        <begin position="105"/>
        <end position="126"/>
    </location>
</feature>
<feature type="transmembrane region" description="Helical" evidence="6">
    <location>
        <begin position="333"/>
        <end position="354"/>
    </location>
</feature>
<feature type="transmembrane region" description="Helical" evidence="6">
    <location>
        <begin position="12"/>
        <end position="36"/>
    </location>
</feature>
<evidence type="ECO:0000256" key="2">
    <source>
        <dbReference type="ARBA" id="ARBA00022475"/>
    </source>
</evidence>
<sequence>MTAALKSKRMLLILTLGVFSIINTEMGVVGILPMLAEHYQVSITEAGLFVSLFALAVAISGPVMPLLFSGVNRKKLMVIVLGMFFVGNIVQAFTDSFQVALVARVVPAIFHPVYVSLALSLAAQTVEPKDVPRAVSRVMMGVSGGMVLGVPVVSFIASTVSLFAGMMVFVAVSGAVLLATCLFVPSIEVTERLTYGEQVGVLKRPTVWPSIVAVFFLNGAVFGVYSFFAEYLNVVTGIEPQMVSAILLAYGLANMVGNVIGGRALSESPVRTAVLFPILLMGVYACLFFTGNLSVLTAVVTLVWGVLAGAGSNVNQHLITSAAKEAPDFANGLFLATTNLGTTVGTSLCGALIAGMGTGSIVLGGMAFVASGFAAVLVRQWAFGRANAQVKNSKRPVAATAGMDMKAGEAK</sequence>
<accession>A0ABV1JDJ6</accession>
<dbReference type="InterPro" id="IPR011701">
    <property type="entry name" value="MFS"/>
</dbReference>
<comment type="caution">
    <text evidence="8">The sequence shown here is derived from an EMBL/GenBank/DDBJ whole genome shotgun (WGS) entry which is preliminary data.</text>
</comment>
<feature type="domain" description="Major facilitator superfamily (MFS) profile" evidence="7">
    <location>
        <begin position="10"/>
        <end position="382"/>
    </location>
</feature>
<feature type="transmembrane region" description="Helical" evidence="6">
    <location>
        <begin position="48"/>
        <end position="69"/>
    </location>
</feature>
<keyword evidence="5 6" id="KW-0472">Membrane</keyword>
<name>A0ABV1JDJ6_9ACTN</name>
<dbReference type="Proteomes" id="UP001487305">
    <property type="component" value="Unassembled WGS sequence"/>
</dbReference>
<dbReference type="InterPro" id="IPR036259">
    <property type="entry name" value="MFS_trans_sf"/>
</dbReference>
<dbReference type="SUPFAM" id="SSF103473">
    <property type="entry name" value="MFS general substrate transporter"/>
    <property type="match status" value="1"/>
</dbReference>
<evidence type="ECO:0000313" key="8">
    <source>
        <dbReference type="EMBL" id="MEQ3362930.1"/>
    </source>
</evidence>
<dbReference type="EMBL" id="JBBNOP010000006">
    <property type="protein sequence ID" value="MEQ3362930.1"/>
    <property type="molecule type" value="Genomic_DNA"/>
</dbReference>
<dbReference type="PANTHER" id="PTHR43124">
    <property type="entry name" value="PURINE EFFLUX PUMP PBUE"/>
    <property type="match status" value="1"/>
</dbReference>
<evidence type="ECO:0000313" key="9">
    <source>
        <dbReference type="Proteomes" id="UP001487305"/>
    </source>
</evidence>
<organism evidence="8 9">
    <name type="scientific">Raoultibacter massiliensis</name>
    <dbReference type="NCBI Taxonomy" id="1852371"/>
    <lineage>
        <taxon>Bacteria</taxon>
        <taxon>Bacillati</taxon>
        <taxon>Actinomycetota</taxon>
        <taxon>Coriobacteriia</taxon>
        <taxon>Eggerthellales</taxon>
        <taxon>Eggerthellaceae</taxon>
        <taxon>Raoultibacter</taxon>
    </lineage>
</organism>
<evidence type="ECO:0000256" key="4">
    <source>
        <dbReference type="ARBA" id="ARBA00022989"/>
    </source>
</evidence>